<reference evidence="2 3" key="1">
    <citation type="submission" date="2024-07" db="EMBL/GenBank/DDBJ databases">
        <title>Uliginosibacterium flavum JJ3220;KACC:17644.</title>
        <authorList>
            <person name="Kim M.K."/>
        </authorList>
    </citation>
    <scope>NUCLEOTIDE SEQUENCE [LARGE SCALE GENOMIC DNA]</scope>
    <source>
        <strain evidence="2 3">KACC:17644</strain>
    </source>
</reference>
<dbReference type="Proteomes" id="UP001549691">
    <property type="component" value="Unassembled WGS sequence"/>
</dbReference>
<gene>
    <name evidence="2" type="ORF">ABXR19_11995</name>
</gene>
<name>A0ABV2TLV6_9RHOO</name>
<keyword evidence="2" id="KW-0560">Oxidoreductase</keyword>
<organism evidence="2 3">
    <name type="scientific">Uliginosibacterium flavum</name>
    <dbReference type="NCBI Taxonomy" id="1396831"/>
    <lineage>
        <taxon>Bacteria</taxon>
        <taxon>Pseudomonadati</taxon>
        <taxon>Pseudomonadota</taxon>
        <taxon>Betaproteobacteria</taxon>
        <taxon>Rhodocyclales</taxon>
        <taxon>Zoogloeaceae</taxon>
        <taxon>Uliginosibacterium</taxon>
    </lineage>
</organism>
<keyword evidence="3" id="KW-1185">Reference proteome</keyword>
<dbReference type="Gene3D" id="3.30.70.100">
    <property type="match status" value="1"/>
</dbReference>
<dbReference type="InterPro" id="IPR011008">
    <property type="entry name" value="Dimeric_a/b-barrel"/>
</dbReference>
<evidence type="ECO:0000259" key="1">
    <source>
        <dbReference type="PROSITE" id="PS51725"/>
    </source>
</evidence>
<evidence type="ECO:0000313" key="2">
    <source>
        <dbReference type="EMBL" id="MET7014914.1"/>
    </source>
</evidence>
<protein>
    <submittedName>
        <fullName evidence="2">Quinol monooxygenase</fullName>
        <ecNumber evidence="2">1.-.-.-</ecNumber>
    </submittedName>
</protein>
<dbReference type="InterPro" id="IPR007138">
    <property type="entry name" value="ABM_dom"/>
</dbReference>
<dbReference type="EC" id="1.-.-.-" evidence="2"/>
<evidence type="ECO:0000313" key="3">
    <source>
        <dbReference type="Proteomes" id="UP001549691"/>
    </source>
</evidence>
<dbReference type="InterPro" id="IPR050744">
    <property type="entry name" value="AI-2_Isomerase_LsrG"/>
</dbReference>
<dbReference type="EMBL" id="JBEWZI010000012">
    <property type="protein sequence ID" value="MET7014914.1"/>
    <property type="molecule type" value="Genomic_DNA"/>
</dbReference>
<dbReference type="GO" id="GO:0004497">
    <property type="term" value="F:monooxygenase activity"/>
    <property type="evidence" value="ECO:0007669"/>
    <property type="project" value="UniProtKB-KW"/>
</dbReference>
<dbReference type="PANTHER" id="PTHR33336">
    <property type="entry name" value="QUINOL MONOOXYGENASE YGIN-RELATED"/>
    <property type="match status" value="1"/>
</dbReference>
<keyword evidence="2" id="KW-0503">Monooxygenase</keyword>
<accession>A0ABV2TLV6</accession>
<dbReference type="RefSeq" id="WP_354601377.1">
    <property type="nucleotide sequence ID" value="NZ_JBEWZI010000012.1"/>
</dbReference>
<sequence>MSIFVFANVCPKPEHLEAAEQILRAAVAPSRLETGCLRYDLFRTVQGETSFQFYEIYVDQAALVAHAQSAHFLSLKDQITPLLAQPLTISITSAVDVAA</sequence>
<proteinExistence type="predicted"/>
<dbReference type="PANTHER" id="PTHR33336:SF3">
    <property type="entry name" value="ABM DOMAIN-CONTAINING PROTEIN"/>
    <property type="match status" value="1"/>
</dbReference>
<feature type="domain" description="ABM" evidence="1">
    <location>
        <begin position="3"/>
        <end position="91"/>
    </location>
</feature>
<comment type="caution">
    <text evidence="2">The sequence shown here is derived from an EMBL/GenBank/DDBJ whole genome shotgun (WGS) entry which is preliminary data.</text>
</comment>
<dbReference type="Pfam" id="PF03992">
    <property type="entry name" value="ABM"/>
    <property type="match status" value="1"/>
</dbReference>
<dbReference type="SUPFAM" id="SSF54909">
    <property type="entry name" value="Dimeric alpha+beta barrel"/>
    <property type="match status" value="1"/>
</dbReference>
<dbReference type="PROSITE" id="PS51725">
    <property type="entry name" value="ABM"/>
    <property type="match status" value="1"/>
</dbReference>